<evidence type="ECO:0000313" key="6">
    <source>
        <dbReference type="Proteomes" id="UP000247480"/>
    </source>
</evidence>
<dbReference type="Proteomes" id="UP000247480">
    <property type="component" value="Unassembled WGS sequence"/>
</dbReference>
<evidence type="ECO:0000313" key="5">
    <source>
        <dbReference type="EMBL" id="GBH10282.1"/>
    </source>
</evidence>
<keyword evidence="3" id="KW-0233">DNA recombination</keyword>
<dbReference type="SUPFAM" id="SSF56349">
    <property type="entry name" value="DNA breaking-rejoining enzymes"/>
    <property type="match status" value="1"/>
</dbReference>
<reference evidence="5 6" key="1">
    <citation type="submission" date="2018-04" db="EMBL/GenBank/DDBJ databases">
        <title>Draft genome sequence of Pseudomonas syringae pv. actinidiae biovar 1 strains isolated from kiwifruit in Kagawa prefecture.</title>
        <authorList>
            <person name="Tabuchi M."/>
            <person name="Saito M."/>
            <person name="Fujiwara S."/>
            <person name="Sasa N."/>
            <person name="Akimitsu K."/>
            <person name="Gomi K."/>
            <person name="Konishi-Sugita S."/>
            <person name="Hamano K."/>
            <person name="Kataoka I."/>
        </authorList>
    </citation>
    <scope>NUCLEOTIDE SEQUENCE [LARGE SCALE GENOMIC DNA]</scope>
    <source>
        <strain evidence="5 6">MAFF212206</strain>
    </source>
</reference>
<sequence length="347" mass="39242">MGTILGHRHNLHVPRRDSKIRSMATIEQRPNGTWRTKIRKKGYPSLSASFDTKAEAQRWASEIEGDMSRKRFVDTREAESTTLKQAQDRYEREVSAQKKGARQEKTRIKTWAESKYGTKSMAEIRSSDLAEYRDARLAEGMSTNTVRLSLALISHLYTVAIKDWGIEGLSNPVAKLRMPKGSRERDRRPTAKELAAVLKAASAIHAEMPVIIELAIETAMRRGELMTLRREHIRGKHVLLEDTKNGSRRLVPLSIRARALLDSLPARIDGAVFSLSPHSVSQYFLKSCRAAKVTDLHFHDLRHEGTSRLFEKGFSIMEAASITGHKTMSMLKRYTHLCPDTLADKLG</sequence>
<dbReference type="AlphaFoldDB" id="A0A2V0QM27"/>
<dbReference type="InterPro" id="IPR010998">
    <property type="entry name" value="Integrase_recombinase_N"/>
</dbReference>
<evidence type="ECO:0000256" key="1">
    <source>
        <dbReference type="ARBA" id="ARBA00022908"/>
    </source>
</evidence>
<dbReference type="PANTHER" id="PTHR30349:SF94">
    <property type="entry name" value="INTEGRASE_RECOMBINASE HI_1414-RELATED"/>
    <property type="match status" value="1"/>
</dbReference>
<organism evidence="5 6">
    <name type="scientific">Pseudomonas syringae pv. actinidiae</name>
    <dbReference type="NCBI Taxonomy" id="103796"/>
    <lineage>
        <taxon>Bacteria</taxon>
        <taxon>Pseudomonadati</taxon>
        <taxon>Pseudomonadota</taxon>
        <taxon>Gammaproteobacteria</taxon>
        <taxon>Pseudomonadales</taxon>
        <taxon>Pseudomonadaceae</taxon>
        <taxon>Pseudomonas</taxon>
        <taxon>Pseudomonas syringae</taxon>
    </lineage>
</organism>
<proteinExistence type="predicted"/>
<dbReference type="EMBL" id="BGJZ01000180">
    <property type="protein sequence ID" value="GBH10282.1"/>
    <property type="molecule type" value="Genomic_DNA"/>
</dbReference>
<evidence type="ECO:0000259" key="4">
    <source>
        <dbReference type="PROSITE" id="PS51898"/>
    </source>
</evidence>
<dbReference type="Gene3D" id="1.10.150.130">
    <property type="match status" value="1"/>
</dbReference>
<feature type="domain" description="Tyr recombinase" evidence="4">
    <location>
        <begin position="184"/>
        <end position="347"/>
    </location>
</feature>
<dbReference type="InterPro" id="IPR011010">
    <property type="entry name" value="DNA_brk_join_enz"/>
</dbReference>
<gene>
    <name evidence="5" type="ORF">KPSA1_03696</name>
</gene>
<dbReference type="Pfam" id="PF00589">
    <property type="entry name" value="Phage_integrase"/>
    <property type="match status" value="1"/>
</dbReference>
<evidence type="ECO:0000256" key="3">
    <source>
        <dbReference type="ARBA" id="ARBA00023172"/>
    </source>
</evidence>
<dbReference type="InterPro" id="IPR013762">
    <property type="entry name" value="Integrase-like_cat_sf"/>
</dbReference>
<dbReference type="GO" id="GO:0003677">
    <property type="term" value="F:DNA binding"/>
    <property type="evidence" value="ECO:0007669"/>
    <property type="project" value="UniProtKB-KW"/>
</dbReference>
<protein>
    <submittedName>
        <fullName evidence="5">Integrase</fullName>
    </submittedName>
</protein>
<dbReference type="Gene3D" id="1.10.443.10">
    <property type="entry name" value="Intergrase catalytic core"/>
    <property type="match status" value="1"/>
</dbReference>
<name>A0A2V0QM27_PSESF</name>
<evidence type="ECO:0000256" key="2">
    <source>
        <dbReference type="ARBA" id="ARBA00023125"/>
    </source>
</evidence>
<dbReference type="PANTHER" id="PTHR30349">
    <property type="entry name" value="PHAGE INTEGRASE-RELATED"/>
    <property type="match status" value="1"/>
</dbReference>
<dbReference type="PROSITE" id="PS51898">
    <property type="entry name" value="TYR_RECOMBINASE"/>
    <property type="match status" value="1"/>
</dbReference>
<dbReference type="GO" id="GO:0015074">
    <property type="term" value="P:DNA integration"/>
    <property type="evidence" value="ECO:0007669"/>
    <property type="project" value="UniProtKB-KW"/>
</dbReference>
<comment type="caution">
    <text evidence="5">The sequence shown here is derived from an EMBL/GenBank/DDBJ whole genome shotgun (WGS) entry which is preliminary data.</text>
</comment>
<keyword evidence="2" id="KW-0238">DNA-binding</keyword>
<dbReference type="CDD" id="cd00796">
    <property type="entry name" value="INT_Rci_Hp1_C"/>
    <property type="match status" value="1"/>
</dbReference>
<dbReference type="InterPro" id="IPR002104">
    <property type="entry name" value="Integrase_catalytic"/>
</dbReference>
<dbReference type="InterPro" id="IPR050090">
    <property type="entry name" value="Tyrosine_recombinase_XerCD"/>
</dbReference>
<accession>A0A2V0QM27</accession>
<keyword evidence="1" id="KW-0229">DNA integration</keyword>
<dbReference type="GO" id="GO:0006310">
    <property type="term" value="P:DNA recombination"/>
    <property type="evidence" value="ECO:0007669"/>
    <property type="project" value="UniProtKB-KW"/>
</dbReference>